<feature type="region of interest" description="Disordered" evidence="10">
    <location>
        <begin position="75"/>
        <end position="114"/>
    </location>
</feature>
<evidence type="ECO:0000256" key="4">
    <source>
        <dbReference type="ARBA" id="ARBA00022728"/>
    </source>
</evidence>
<evidence type="ECO:0000313" key="13">
    <source>
        <dbReference type="Proteomes" id="UP000501690"/>
    </source>
</evidence>
<evidence type="ECO:0000256" key="6">
    <source>
        <dbReference type="ARBA" id="ARBA00023187"/>
    </source>
</evidence>
<reference evidence="12 13" key="1">
    <citation type="submission" date="2019-04" db="EMBL/GenBank/DDBJ databases">
        <title>An improved genome assembly and genetic linkage map for asparagus bean, Vigna unguiculata ssp. sesquipedialis.</title>
        <authorList>
            <person name="Xia Q."/>
            <person name="Zhang R."/>
            <person name="Dong Y."/>
        </authorList>
    </citation>
    <scope>NUCLEOTIDE SEQUENCE [LARGE SCALE GENOMIC DNA]</scope>
    <source>
        <tissue evidence="12">Leaf</tissue>
    </source>
</reference>
<evidence type="ECO:0000256" key="1">
    <source>
        <dbReference type="ARBA" id="ARBA00004123"/>
    </source>
</evidence>
<dbReference type="GO" id="GO:0000398">
    <property type="term" value="P:mRNA splicing, via spliceosome"/>
    <property type="evidence" value="ECO:0007669"/>
    <property type="project" value="InterPro"/>
</dbReference>
<dbReference type="Gene3D" id="2.30.30.100">
    <property type="match status" value="1"/>
</dbReference>
<dbReference type="SMART" id="SM00651">
    <property type="entry name" value="Sm"/>
    <property type="match status" value="1"/>
</dbReference>
<comment type="subcellular location">
    <subcellularLocation>
        <location evidence="1">Nucleus</location>
    </subcellularLocation>
</comment>
<comment type="similarity">
    <text evidence="2">Belongs to the snRNP Sm proteins family.</text>
</comment>
<keyword evidence="4" id="KW-0747">Spliceosome</keyword>
<sequence>MGVTFYKQSSDHGAEHSSDHGAQHTSDHGAEQSSDHGAQHASDHGTQNTSTNLTLCSEKLLLIKNIVAPIIGIAKSKKDKSKKRQRGKDIWKLGKAMKKTERKKNGRKKMGLQKMGVTFYKQLSDHGAEHLSDHGAQHTSDHGAEPSSDHGAEHTSDHGVEHSSDHGAEHTSDHGAEHSSDHGTQHTSDHGAQNTSTNLTLCSEKLLLIKNIVAPGVGKARKRKKKISSLVAKLHTVIEEKDNWFRAFPQLSLTNTVSFLRRLAQRSCFNLPSYTCIREGPDHTPRFKATVNFNGEIFESPHLLKARIQIWLFEQKDLRIEGRIIGFDEYMNLVLDDAEEVNIKKKSKKTLVCVTIMLVYPSALQGCMPLWVVAVVLCNVAKIVALRGVFKVSDEVILHHDHHGFHRKEIEALDMLSICFYRQKLCPKGIKMEEFDGMTFTLNIFIEINYKSHYENTRTAKRNAFSSEKETIVISSQLQIGVNPFLVEPPNSARSDTTRLSPTITTRVVISSQLQIGVNPFLVEPPNSARSDTTRLSPTITTRDLTLKEDQLINMIEDDFVVICRYK</sequence>
<evidence type="ECO:0000256" key="3">
    <source>
        <dbReference type="ARBA" id="ARBA00022664"/>
    </source>
</evidence>
<feature type="compositionally biased region" description="Basic and acidic residues" evidence="10">
    <location>
        <begin position="128"/>
        <end position="189"/>
    </location>
</feature>
<dbReference type="CDD" id="cd01718">
    <property type="entry name" value="Sm_E"/>
    <property type="match status" value="1"/>
</dbReference>
<dbReference type="SUPFAM" id="SSF54768">
    <property type="entry name" value="dsRNA-binding domain-like"/>
    <property type="match status" value="1"/>
</dbReference>
<feature type="compositionally biased region" description="Basic and acidic residues" evidence="10">
    <location>
        <begin position="9"/>
        <end position="43"/>
    </location>
</feature>
<evidence type="ECO:0000313" key="12">
    <source>
        <dbReference type="EMBL" id="QCD80429.1"/>
    </source>
</evidence>
<dbReference type="Pfam" id="PF01423">
    <property type="entry name" value="LSM"/>
    <property type="match status" value="1"/>
</dbReference>
<evidence type="ECO:0000256" key="10">
    <source>
        <dbReference type="SAM" id="MobiDB-lite"/>
    </source>
</evidence>
<dbReference type="Pfam" id="PF00035">
    <property type="entry name" value="dsrm"/>
    <property type="match status" value="1"/>
</dbReference>
<dbReference type="AlphaFoldDB" id="A0A4D6KXY0"/>
<feature type="compositionally biased region" description="Basic residues" evidence="10">
    <location>
        <begin position="95"/>
        <end position="111"/>
    </location>
</feature>
<dbReference type="GO" id="GO:0005681">
    <property type="term" value="C:spliceosomal complex"/>
    <property type="evidence" value="ECO:0007669"/>
    <property type="project" value="UniProtKB-KW"/>
</dbReference>
<dbReference type="InterPro" id="IPR027078">
    <property type="entry name" value="snRNP-E"/>
</dbReference>
<evidence type="ECO:0000256" key="2">
    <source>
        <dbReference type="ARBA" id="ARBA00006850"/>
    </source>
</evidence>
<gene>
    <name evidence="12" type="ORF">DEO72_LG2g750</name>
</gene>
<dbReference type="InterPro" id="IPR014720">
    <property type="entry name" value="dsRBD_dom"/>
</dbReference>
<dbReference type="InterPro" id="IPR010920">
    <property type="entry name" value="LSM_dom_sf"/>
</dbReference>
<accession>A0A4D6KXY0</accession>
<feature type="domain" description="Sm" evidence="11">
    <location>
        <begin position="301"/>
        <end position="361"/>
    </location>
</feature>
<keyword evidence="8 12" id="KW-0687">Ribonucleoprotein</keyword>
<organism evidence="12 13">
    <name type="scientific">Vigna unguiculata</name>
    <name type="common">Cowpea</name>
    <dbReference type="NCBI Taxonomy" id="3917"/>
    <lineage>
        <taxon>Eukaryota</taxon>
        <taxon>Viridiplantae</taxon>
        <taxon>Streptophyta</taxon>
        <taxon>Embryophyta</taxon>
        <taxon>Tracheophyta</taxon>
        <taxon>Spermatophyta</taxon>
        <taxon>Magnoliopsida</taxon>
        <taxon>eudicotyledons</taxon>
        <taxon>Gunneridae</taxon>
        <taxon>Pentapetalae</taxon>
        <taxon>rosids</taxon>
        <taxon>fabids</taxon>
        <taxon>Fabales</taxon>
        <taxon>Fabaceae</taxon>
        <taxon>Papilionoideae</taxon>
        <taxon>50 kb inversion clade</taxon>
        <taxon>NPAAA clade</taxon>
        <taxon>indigoferoid/millettioid clade</taxon>
        <taxon>Phaseoleae</taxon>
        <taxon>Vigna</taxon>
    </lineage>
</organism>
<dbReference type="Gene3D" id="3.30.160.20">
    <property type="match status" value="1"/>
</dbReference>
<evidence type="ECO:0000256" key="7">
    <source>
        <dbReference type="ARBA" id="ARBA00023242"/>
    </source>
</evidence>
<feature type="region of interest" description="Disordered" evidence="10">
    <location>
        <begin position="128"/>
        <end position="195"/>
    </location>
</feature>
<dbReference type="PANTHER" id="PTHR11193">
    <property type="entry name" value="SMALL NUCLEAR RIBONUCLEOPROTEIN E"/>
    <property type="match status" value="1"/>
</dbReference>
<proteinExistence type="inferred from homology"/>
<keyword evidence="3" id="KW-0507">mRNA processing</keyword>
<dbReference type="GO" id="GO:0003723">
    <property type="term" value="F:RNA binding"/>
    <property type="evidence" value="ECO:0007669"/>
    <property type="project" value="UniProtKB-KW"/>
</dbReference>
<keyword evidence="7" id="KW-0539">Nucleus</keyword>
<keyword evidence="6" id="KW-0508">mRNA splicing</keyword>
<evidence type="ECO:0000259" key="11">
    <source>
        <dbReference type="SMART" id="SM00651"/>
    </source>
</evidence>
<keyword evidence="5" id="KW-0694">RNA-binding</keyword>
<keyword evidence="13" id="KW-1185">Reference proteome</keyword>
<dbReference type="SUPFAM" id="SSF50182">
    <property type="entry name" value="Sm-like ribonucleoproteins"/>
    <property type="match status" value="1"/>
</dbReference>
<dbReference type="InterPro" id="IPR001163">
    <property type="entry name" value="Sm_dom_euk/arc"/>
</dbReference>
<protein>
    <recommendedName>
        <fullName evidence="9">Sm protein E</fullName>
    </recommendedName>
</protein>
<evidence type="ECO:0000256" key="9">
    <source>
        <dbReference type="ARBA" id="ARBA00030143"/>
    </source>
</evidence>
<dbReference type="EMBL" id="CP039346">
    <property type="protein sequence ID" value="QCD80429.1"/>
    <property type="molecule type" value="Genomic_DNA"/>
</dbReference>
<dbReference type="Proteomes" id="UP000501690">
    <property type="component" value="Linkage Group LG2"/>
</dbReference>
<name>A0A4D6KXY0_VIGUN</name>
<evidence type="ECO:0000256" key="8">
    <source>
        <dbReference type="ARBA" id="ARBA00023274"/>
    </source>
</evidence>
<evidence type="ECO:0000256" key="5">
    <source>
        <dbReference type="ARBA" id="ARBA00022884"/>
    </source>
</evidence>
<feature type="compositionally biased region" description="Basic residues" evidence="10">
    <location>
        <begin position="75"/>
        <end position="86"/>
    </location>
</feature>
<feature type="region of interest" description="Disordered" evidence="10">
    <location>
        <begin position="1"/>
        <end position="50"/>
    </location>
</feature>